<keyword evidence="4" id="KW-1185">Reference proteome</keyword>
<dbReference type="RefSeq" id="WP_264069567.1">
    <property type="nucleotide sequence ID" value="NZ_JACKTY010000033.1"/>
</dbReference>
<dbReference type="EMBL" id="JACKTY010000033">
    <property type="protein sequence ID" value="MCV7228430.1"/>
    <property type="molecule type" value="Genomic_DNA"/>
</dbReference>
<accession>A0ABT3CG18</accession>
<feature type="chain" id="PRO_5045800887" evidence="1">
    <location>
        <begin position="25"/>
        <end position="97"/>
    </location>
</feature>
<keyword evidence="1" id="KW-0732">Signal</keyword>
<name>A0ABT3CG18_9MYCO</name>
<evidence type="ECO:0000259" key="2">
    <source>
        <dbReference type="Pfam" id="PF05305"/>
    </source>
</evidence>
<gene>
    <name evidence="3" type="ORF">H7J73_20665</name>
</gene>
<evidence type="ECO:0000313" key="4">
    <source>
        <dbReference type="Proteomes" id="UP001526201"/>
    </source>
</evidence>
<feature type="domain" description="DUF732" evidence="2">
    <location>
        <begin position="28"/>
        <end position="91"/>
    </location>
</feature>
<dbReference type="Proteomes" id="UP001526201">
    <property type="component" value="Unassembled WGS sequence"/>
</dbReference>
<sequence length="97" mass="10470">MKRVAMAAGLAVVEILAAAPPAQADVGAFLDYFHGDTISWIYGPQRLVDEGYRVCQSFDGGMKTQDAVWMVETDLSVPRYSAVKMVTAARQGLGCLD</sequence>
<proteinExistence type="predicted"/>
<dbReference type="Pfam" id="PF05305">
    <property type="entry name" value="DUF732"/>
    <property type="match status" value="1"/>
</dbReference>
<feature type="signal peptide" evidence="1">
    <location>
        <begin position="1"/>
        <end position="24"/>
    </location>
</feature>
<protein>
    <submittedName>
        <fullName evidence="3">DUF732 domain-containing protein</fullName>
    </submittedName>
</protein>
<evidence type="ECO:0000256" key="1">
    <source>
        <dbReference type="SAM" id="SignalP"/>
    </source>
</evidence>
<evidence type="ECO:0000313" key="3">
    <source>
        <dbReference type="EMBL" id="MCV7228430.1"/>
    </source>
</evidence>
<organism evidence="3 4">
    <name type="scientific">Mycolicibacterium komossense</name>
    <dbReference type="NCBI Taxonomy" id="1779"/>
    <lineage>
        <taxon>Bacteria</taxon>
        <taxon>Bacillati</taxon>
        <taxon>Actinomycetota</taxon>
        <taxon>Actinomycetes</taxon>
        <taxon>Mycobacteriales</taxon>
        <taxon>Mycobacteriaceae</taxon>
        <taxon>Mycolicibacterium</taxon>
    </lineage>
</organism>
<reference evidence="3 4" key="1">
    <citation type="journal article" date="2022" name="BMC Genomics">
        <title>Comparative genome analysis of mycobacteria focusing on tRNA and non-coding RNA.</title>
        <authorList>
            <person name="Behra P.R.K."/>
            <person name="Pettersson B.M.F."/>
            <person name="Ramesh M."/>
            <person name="Das S."/>
            <person name="Dasgupta S."/>
            <person name="Kirsebom L.A."/>
        </authorList>
    </citation>
    <scope>NUCLEOTIDE SEQUENCE [LARGE SCALE GENOMIC DNA]</scope>
    <source>
        <strain evidence="3 4">DSM 44078</strain>
    </source>
</reference>
<dbReference type="InterPro" id="IPR007969">
    <property type="entry name" value="DUF732"/>
</dbReference>
<comment type="caution">
    <text evidence="3">The sequence shown here is derived from an EMBL/GenBank/DDBJ whole genome shotgun (WGS) entry which is preliminary data.</text>
</comment>